<sequence length="160" mass="17611">MAQEGMENGKKVMIAIDENECSLYALRWALDNLQDRLTTSSLVIFTAQPMADYGYIYAASLGSAHPQLTKAIQEHQKKVSLSLLEKAKDICANQGVTAETITEIGDPKEAICNAVEKFKINLLILGCRSRGVLQRAFLGSVSNYCVHHAKCPVLVVKKQE</sequence>
<dbReference type="InterPro" id="IPR006016">
    <property type="entry name" value="UspA"/>
</dbReference>
<dbReference type="OMA" id="ANIGPNI"/>
<dbReference type="PRINTS" id="PR01438">
    <property type="entry name" value="UNVRSLSTRESS"/>
</dbReference>
<dbReference type="InterPro" id="IPR006015">
    <property type="entry name" value="Universal_stress_UspA"/>
</dbReference>
<dbReference type="Proteomes" id="UP000189703">
    <property type="component" value="Unplaced"/>
</dbReference>
<dbReference type="SUPFAM" id="SSF52402">
    <property type="entry name" value="Adenine nucleotide alpha hydrolases-like"/>
    <property type="match status" value="1"/>
</dbReference>
<dbReference type="OrthoDB" id="843225at2759"/>
<gene>
    <name evidence="2" type="primary">LOC104602231</name>
</gene>
<protein>
    <submittedName>
        <fullName evidence="2">Universal stress protein A-like protein</fullName>
    </submittedName>
</protein>
<organism evidence="1 2">
    <name type="scientific">Nelumbo nucifera</name>
    <name type="common">Sacred lotus</name>
    <dbReference type="NCBI Taxonomy" id="4432"/>
    <lineage>
        <taxon>Eukaryota</taxon>
        <taxon>Viridiplantae</taxon>
        <taxon>Streptophyta</taxon>
        <taxon>Embryophyta</taxon>
        <taxon>Tracheophyta</taxon>
        <taxon>Spermatophyta</taxon>
        <taxon>Magnoliopsida</taxon>
        <taxon>Proteales</taxon>
        <taxon>Nelumbonaceae</taxon>
        <taxon>Nelumbo</taxon>
    </lineage>
</organism>
<dbReference type="AlphaFoldDB" id="A0A1U8ANQ8"/>
<dbReference type="KEGG" id="nnu:104602231"/>
<dbReference type="PANTHER" id="PTHR31964:SF113">
    <property type="entry name" value="USPA DOMAIN-CONTAINING PROTEIN"/>
    <property type="match status" value="1"/>
</dbReference>
<proteinExistence type="predicted"/>
<dbReference type="CDD" id="cd23659">
    <property type="entry name" value="USP_At3g01520-like"/>
    <property type="match status" value="1"/>
</dbReference>
<evidence type="ECO:0000313" key="1">
    <source>
        <dbReference type="Proteomes" id="UP000189703"/>
    </source>
</evidence>
<dbReference type="GeneID" id="104602231"/>
<dbReference type="FunCoup" id="A0A1U8ANQ8">
    <property type="interactions" value="323"/>
</dbReference>
<dbReference type="PANTHER" id="PTHR31964">
    <property type="entry name" value="ADENINE NUCLEOTIDE ALPHA HYDROLASES-LIKE SUPERFAMILY PROTEIN"/>
    <property type="match status" value="1"/>
</dbReference>
<reference evidence="2" key="1">
    <citation type="submission" date="2025-08" db="UniProtKB">
        <authorList>
            <consortium name="RefSeq"/>
        </authorList>
    </citation>
    <scope>IDENTIFICATION</scope>
</reference>
<dbReference type="InterPro" id="IPR014729">
    <property type="entry name" value="Rossmann-like_a/b/a_fold"/>
</dbReference>
<dbReference type="Gene3D" id="3.40.50.620">
    <property type="entry name" value="HUPs"/>
    <property type="match status" value="1"/>
</dbReference>
<dbReference type="Pfam" id="PF00582">
    <property type="entry name" value="Usp"/>
    <property type="match status" value="1"/>
</dbReference>
<name>A0A1U8ANQ8_NELNU</name>
<dbReference type="RefSeq" id="XP_010264150.1">
    <property type="nucleotide sequence ID" value="XM_010265848.2"/>
</dbReference>
<dbReference type="STRING" id="4432.A0A1U8ANQ8"/>
<evidence type="ECO:0000313" key="2">
    <source>
        <dbReference type="RefSeq" id="XP_010264150.1"/>
    </source>
</evidence>
<keyword evidence="1" id="KW-1185">Reference proteome</keyword>
<accession>A0A1U8ANQ8</accession>
<dbReference type="eggNOG" id="ENOG502RZF9">
    <property type="taxonomic scope" value="Eukaryota"/>
</dbReference>